<evidence type="ECO:0000313" key="3">
    <source>
        <dbReference type="Proteomes" id="UP000199820"/>
    </source>
</evidence>
<keyword evidence="3" id="KW-1185">Reference proteome</keyword>
<gene>
    <name evidence="2" type="ORF">SAMN04487771_10193</name>
</gene>
<sequence length="251" mass="28437">MKNEIRCAVLTDVGGRDHNEDCADALQDDHSALLVLADGLGGHGKGEVASALAVETVKECWKKDPDSDIRTWFERSQEKVLQEQKAQNAESQMKTTLTCALIRDGEIVRGHIGDSRAYIFRNCRYESRTLDHSVPQSLVNAGMIRESEIRHHEDRNRVLRVVGSPWKEGTRYCDVETRQTDGAFYAVLLCSDGWWELIDEKEMSSCLKKADSPEQWLALMREIIRRNGSEGMDNYTAAAAWIGKKKKSFLF</sequence>
<dbReference type="AlphaFoldDB" id="A0A1I0EIZ1"/>
<organism evidence="2 3">
    <name type="scientific">[Clostridium] aminophilum</name>
    <dbReference type="NCBI Taxonomy" id="1526"/>
    <lineage>
        <taxon>Bacteria</taxon>
        <taxon>Bacillati</taxon>
        <taxon>Bacillota</taxon>
        <taxon>Clostridia</taxon>
        <taxon>Lachnospirales</taxon>
        <taxon>Lachnospiraceae</taxon>
    </lineage>
</organism>
<evidence type="ECO:0000313" key="2">
    <source>
        <dbReference type="EMBL" id="SET45384.1"/>
    </source>
</evidence>
<dbReference type="InterPro" id="IPR036457">
    <property type="entry name" value="PPM-type-like_dom_sf"/>
</dbReference>
<name>A0A1I0EIZ1_9FIRM</name>
<dbReference type="SMART" id="SM00332">
    <property type="entry name" value="PP2Cc"/>
    <property type="match status" value="1"/>
</dbReference>
<dbReference type="CDD" id="cd00143">
    <property type="entry name" value="PP2Cc"/>
    <property type="match status" value="1"/>
</dbReference>
<dbReference type="SUPFAM" id="SSF81606">
    <property type="entry name" value="PP2C-like"/>
    <property type="match status" value="1"/>
</dbReference>
<dbReference type="Gene3D" id="3.60.40.10">
    <property type="entry name" value="PPM-type phosphatase domain"/>
    <property type="match status" value="1"/>
</dbReference>
<dbReference type="InterPro" id="IPR001932">
    <property type="entry name" value="PPM-type_phosphatase-like_dom"/>
</dbReference>
<dbReference type="EMBL" id="FOIL01000019">
    <property type="protein sequence ID" value="SET45384.1"/>
    <property type="molecule type" value="Genomic_DNA"/>
</dbReference>
<dbReference type="PROSITE" id="PS51746">
    <property type="entry name" value="PPM_2"/>
    <property type="match status" value="1"/>
</dbReference>
<reference evidence="3" key="1">
    <citation type="submission" date="2016-10" db="EMBL/GenBank/DDBJ databases">
        <authorList>
            <person name="Varghese N."/>
            <person name="Submissions S."/>
        </authorList>
    </citation>
    <scope>NUCLEOTIDE SEQUENCE [LARGE SCALE GENOMIC DNA]</scope>
    <source>
        <strain evidence="3">KH1P1</strain>
    </source>
</reference>
<dbReference type="SMART" id="SM00331">
    <property type="entry name" value="PP2C_SIG"/>
    <property type="match status" value="1"/>
</dbReference>
<dbReference type="RefSeq" id="WP_074649444.1">
    <property type="nucleotide sequence ID" value="NZ_FOIL01000019.1"/>
</dbReference>
<proteinExistence type="predicted"/>
<protein>
    <submittedName>
        <fullName evidence="2">Serine/threonine protein phosphatase PrpC</fullName>
    </submittedName>
</protein>
<accession>A0A1I0EIZ1</accession>
<dbReference type="Pfam" id="PF13672">
    <property type="entry name" value="PP2C_2"/>
    <property type="match status" value="1"/>
</dbReference>
<evidence type="ECO:0000259" key="1">
    <source>
        <dbReference type="PROSITE" id="PS51746"/>
    </source>
</evidence>
<feature type="domain" description="PPM-type phosphatase" evidence="1">
    <location>
        <begin position="6"/>
        <end position="242"/>
    </location>
</feature>
<dbReference type="Proteomes" id="UP000199820">
    <property type="component" value="Unassembled WGS sequence"/>
</dbReference>